<dbReference type="InterPro" id="IPR000297">
    <property type="entry name" value="PPIase_PpiC"/>
</dbReference>
<accession>A0A7S7LZU1</accession>
<dbReference type="Pfam" id="PF13616">
    <property type="entry name" value="Rotamase_3"/>
    <property type="match status" value="1"/>
</dbReference>
<dbReference type="InterPro" id="IPR027304">
    <property type="entry name" value="Trigger_fact/SurA_dom_sf"/>
</dbReference>
<sequence length="310" mass="35781">MKKILVSLFIVLSFSHATVLPENTVAVVNGTAIIQEELNYTVEKLLPRISFHTNLKKAKTDELIKKALDELININIFYTYGLSQGFKPKQEDLDTRKKELLKAANNSRAQLDIYFQKKRTSFDLYMHAFKKELVLAQVYEKNIKSVPTEKELKEYYKNNKHKFKMPERINIKMIYIKNNPMDPIGNKKAKKKADEALAKIKSGTSFEEVAEKYSSDRSRVKGGNLGFMHKGQITASIEEEVFKMKPGELSEVMERGLGCYIVEVIEKGEAKQLPFSKIKDNLKKDLQTKEEKIKRDELLEKLKKKAKIIK</sequence>
<dbReference type="SUPFAM" id="SSF109998">
    <property type="entry name" value="Triger factor/SurA peptide-binding domain-like"/>
    <property type="match status" value="1"/>
</dbReference>
<evidence type="ECO:0000256" key="3">
    <source>
        <dbReference type="ARBA" id="ARBA00022729"/>
    </source>
</evidence>
<dbReference type="RefSeq" id="WP_194366489.1">
    <property type="nucleotide sequence ID" value="NZ_CP054493.1"/>
</dbReference>
<dbReference type="Gene3D" id="3.10.50.40">
    <property type="match status" value="1"/>
</dbReference>
<dbReference type="KEGG" id="smas:HUE87_11285"/>
<keyword evidence="5 6" id="KW-0413">Isomerase</keyword>
<keyword evidence="3 7" id="KW-0732">Signal</keyword>
<proteinExistence type="predicted"/>
<name>A0A7S7LZU1_9BACT</name>
<dbReference type="PROSITE" id="PS50198">
    <property type="entry name" value="PPIC_PPIASE_2"/>
    <property type="match status" value="1"/>
</dbReference>
<dbReference type="AlphaFoldDB" id="A0A7S7LZU1"/>
<reference evidence="9 10" key="1">
    <citation type="submission" date="2020-05" db="EMBL/GenBank/DDBJ databases">
        <title>Sulfurimonas marisnigri, sp. nov., and Sulfurimonas baltica, sp. nov., manganese oxide reducing chemolithoautotrophs of the class Epsilonproteobacteria isolated from the pelagic redoxclines of the Black and Baltic Seas and emended description of the genus Sulfurimonas.</title>
        <authorList>
            <person name="Henkel J.V."/>
            <person name="Laudan C."/>
            <person name="Werner J."/>
            <person name="Neu T."/>
            <person name="Plewe S."/>
            <person name="Sproer C."/>
            <person name="Bunk B."/>
            <person name="Schulz-Vogt H.N."/>
        </authorList>
    </citation>
    <scope>NUCLEOTIDE SEQUENCE [LARGE SCALE GENOMIC DNA]</scope>
    <source>
        <strain evidence="9 10">SoZ1</strain>
    </source>
</reference>
<dbReference type="EMBL" id="CP054493">
    <property type="protein sequence ID" value="QOY54444.1"/>
    <property type="molecule type" value="Genomic_DNA"/>
</dbReference>
<evidence type="ECO:0000259" key="8">
    <source>
        <dbReference type="PROSITE" id="PS50198"/>
    </source>
</evidence>
<organism evidence="9 10">
    <name type="scientific">Candidatus Sulfurimonas marisnigri</name>
    <dbReference type="NCBI Taxonomy" id="2740405"/>
    <lineage>
        <taxon>Bacteria</taxon>
        <taxon>Pseudomonadati</taxon>
        <taxon>Campylobacterota</taxon>
        <taxon>Epsilonproteobacteria</taxon>
        <taxon>Campylobacterales</taxon>
        <taxon>Sulfurimonadaceae</taxon>
        <taxon>Sulfurimonas</taxon>
    </lineage>
</organism>
<protein>
    <recommendedName>
        <fullName evidence="2">peptidylprolyl isomerase</fullName>
        <ecNumber evidence="2">5.2.1.8</ecNumber>
    </recommendedName>
</protein>
<comment type="catalytic activity">
    <reaction evidence="1">
        <text>[protein]-peptidylproline (omega=180) = [protein]-peptidylproline (omega=0)</text>
        <dbReference type="Rhea" id="RHEA:16237"/>
        <dbReference type="Rhea" id="RHEA-COMP:10747"/>
        <dbReference type="Rhea" id="RHEA-COMP:10748"/>
        <dbReference type="ChEBI" id="CHEBI:83833"/>
        <dbReference type="ChEBI" id="CHEBI:83834"/>
        <dbReference type="EC" id="5.2.1.8"/>
    </reaction>
</comment>
<dbReference type="InterPro" id="IPR050245">
    <property type="entry name" value="PrsA_foldase"/>
</dbReference>
<evidence type="ECO:0000313" key="9">
    <source>
        <dbReference type="EMBL" id="QOY54444.1"/>
    </source>
</evidence>
<feature type="signal peptide" evidence="7">
    <location>
        <begin position="1"/>
        <end position="17"/>
    </location>
</feature>
<dbReference type="InterPro" id="IPR023058">
    <property type="entry name" value="PPIase_PpiC_CS"/>
</dbReference>
<dbReference type="Proteomes" id="UP000593836">
    <property type="component" value="Chromosome"/>
</dbReference>
<dbReference type="PANTHER" id="PTHR47245">
    <property type="entry name" value="PEPTIDYLPROLYL ISOMERASE"/>
    <property type="match status" value="1"/>
</dbReference>
<dbReference type="Gene3D" id="1.10.4030.10">
    <property type="entry name" value="Porin chaperone SurA, peptide-binding domain"/>
    <property type="match status" value="1"/>
</dbReference>
<evidence type="ECO:0000256" key="5">
    <source>
        <dbReference type="ARBA" id="ARBA00023235"/>
    </source>
</evidence>
<dbReference type="PROSITE" id="PS01096">
    <property type="entry name" value="PPIC_PPIASE_1"/>
    <property type="match status" value="1"/>
</dbReference>
<evidence type="ECO:0000256" key="6">
    <source>
        <dbReference type="PROSITE-ProRule" id="PRU00278"/>
    </source>
</evidence>
<dbReference type="SUPFAM" id="SSF54534">
    <property type="entry name" value="FKBP-like"/>
    <property type="match status" value="1"/>
</dbReference>
<dbReference type="GO" id="GO:0003755">
    <property type="term" value="F:peptidyl-prolyl cis-trans isomerase activity"/>
    <property type="evidence" value="ECO:0007669"/>
    <property type="project" value="UniProtKB-KW"/>
</dbReference>
<evidence type="ECO:0000256" key="2">
    <source>
        <dbReference type="ARBA" id="ARBA00013194"/>
    </source>
</evidence>
<evidence type="ECO:0000313" key="10">
    <source>
        <dbReference type="Proteomes" id="UP000593836"/>
    </source>
</evidence>
<dbReference type="EC" id="5.2.1.8" evidence="2"/>
<dbReference type="PANTHER" id="PTHR47245:SF1">
    <property type="entry name" value="FOLDASE PROTEIN PRSA"/>
    <property type="match status" value="1"/>
</dbReference>
<evidence type="ECO:0000256" key="7">
    <source>
        <dbReference type="SAM" id="SignalP"/>
    </source>
</evidence>
<dbReference type="InterPro" id="IPR046357">
    <property type="entry name" value="PPIase_dom_sf"/>
</dbReference>
<feature type="domain" description="PpiC" evidence="8">
    <location>
        <begin position="166"/>
        <end position="266"/>
    </location>
</feature>
<evidence type="ECO:0000256" key="1">
    <source>
        <dbReference type="ARBA" id="ARBA00000971"/>
    </source>
</evidence>
<gene>
    <name evidence="9" type="ORF">HUE87_11285</name>
</gene>
<feature type="chain" id="PRO_5032381200" description="peptidylprolyl isomerase" evidence="7">
    <location>
        <begin position="18"/>
        <end position="310"/>
    </location>
</feature>
<keyword evidence="4 6" id="KW-0697">Rotamase</keyword>
<evidence type="ECO:0000256" key="4">
    <source>
        <dbReference type="ARBA" id="ARBA00023110"/>
    </source>
</evidence>
<keyword evidence="10" id="KW-1185">Reference proteome</keyword>